<keyword evidence="1" id="KW-1133">Transmembrane helix</keyword>
<comment type="caution">
    <text evidence="2">The sequence shown here is derived from an EMBL/GenBank/DDBJ whole genome shotgun (WGS) entry which is preliminary data.</text>
</comment>
<name>A0A0G0QPM1_9BACT</name>
<dbReference type="Proteomes" id="UP000034881">
    <property type="component" value="Unassembled WGS sequence"/>
</dbReference>
<proteinExistence type="predicted"/>
<keyword evidence="1" id="KW-0472">Membrane</keyword>
<dbReference type="AlphaFoldDB" id="A0A0G0QPM1"/>
<evidence type="ECO:0000313" key="3">
    <source>
        <dbReference type="Proteomes" id="UP000034881"/>
    </source>
</evidence>
<sequence>MNQKGFGQFMILGIVALIIVGAGAFYLGKQISTKPVQPTPSPSSMPDETFEWKIYTNTTLGYSLKYPPKAEITEGGRYSVDGVLVQDSSLTSFTVAVDKQEAKDLAMDNFQLTISVKDNKETLTLNDLKKELTSGGNLDIAGIKIKNTIIDQQPALMGNTGGPWGSYTLLSLYKGKIYKLVFEPGLSSTGEKILSTFKFLPASSGPTSDPDQAETSWKTHQVENISFKLPSEWTRRSERAPADGFAEVFENPDKTFIFTATGGPNWNPFTGGSYNTIDEYTNMSSVLEKITINGQEGRQILPRAGSENINEVVFFSKDEQFIYHLSLQTGTTPDKTPVAKVQEGQKIFTQILPTFKFIK</sequence>
<dbReference type="EMBL" id="LBYB01000004">
    <property type="protein sequence ID" value="KKR42068.1"/>
    <property type="molecule type" value="Genomic_DNA"/>
</dbReference>
<feature type="transmembrane region" description="Helical" evidence="1">
    <location>
        <begin position="6"/>
        <end position="27"/>
    </location>
</feature>
<organism evidence="2 3">
    <name type="scientific">Candidatus Daviesbacteria bacterium GW2011_GWC2_40_12</name>
    <dbReference type="NCBI Taxonomy" id="1618431"/>
    <lineage>
        <taxon>Bacteria</taxon>
        <taxon>Candidatus Daviesiibacteriota</taxon>
    </lineage>
</organism>
<accession>A0A0G0QPM1</accession>
<reference evidence="2 3" key="1">
    <citation type="journal article" date="2015" name="Nature">
        <title>rRNA introns, odd ribosomes, and small enigmatic genomes across a large radiation of phyla.</title>
        <authorList>
            <person name="Brown C.T."/>
            <person name="Hug L.A."/>
            <person name="Thomas B.C."/>
            <person name="Sharon I."/>
            <person name="Castelle C.J."/>
            <person name="Singh A."/>
            <person name="Wilkins M.J."/>
            <person name="Williams K.H."/>
            <person name="Banfield J.F."/>
        </authorList>
    </citation>
    <scope>NUCLEOTIDE SEQUENCE [LARGE SCALE GENOMIC DNA]</scope>
</reference>
<evidence type="ECO:0000313" key="2">
    <source>
        <dbReference type="EMBL" id="KKR42068.1"/>
    </source>
</evidence>
<protein>
    <submittedName>
        <fullName evidence="2">Uncharacterized protein</fullName>
    </submittedName>
</protein>
<keyword evidence="1" id="KW-0812">Transmembrane</keyword>
<evidence type="ECO:0000256" key="1">
    <source>
        <dbReference type="SAM" id="Phobius"/>
    </source>
</evidence>
<gene>
    <name evidence="2" type="ORF">UT77_C0004G0052</name>
</gene>